<dbReference type="AlphaFoldDB" id="A0A198WW47"/>
<dbReference type="EMBL" id="LXHQ01000029">
    <property type="protein sequence ID" value="OAV25414.1"/>
    <property type="molecule type" value="Genomic_DNA"/>
</dbReference>
<name>A0A198WW47_MORCA</name>
<comment type="caution">
    <text evidence="1">The sequence shown here is derived from an EMBL/GenBank/DDBJ whole genome shotgun (WGS) entry which is preliminary data.</text>
</comment>
<proteinExistence type="predicted"/>
<dbReference type="Proteomes" id="UP000078295">
    <property type="component" value="Unassembled WGS sequence"/>
</dbReference>
<sequence length="65" mass="7615">MLANLLGGLAIDWQIQAFFDGNHKRILKLRPKHTSLHQVVIDWLDTKFPKNIQSRATDEWRADFV</sequence>
<reference evidence="1 2" key="1">
    <citation type="journal article" date="2016" name="Genome Biol. Evol.">
        <title>Comparative Genomic Analyses of the Moraxella catarrhalis Serosensitive and Seroresistant Lineages Demonstrate Their Independent Evolution.</title>
        <authorList>
            <person name="Earl J.P."/>
            <person name="de Vries S.P."/>
            <person name="Ahmed A."/>
            <person name="Powell E."/>
            <person name="Schultz M.P."/>
            <person name="Hermans P.W."/>
            <person name="Hill D.J."/>
            <person name="Zhou Z."/>
            <person name="Constantinidou C.I."/>
            <person name="Hu F.Z."/>
            <person name="Bootsma H.J."/>
            <person name="Ehrlich G.D."/>
        </authorList>
    </citation>
    <scope>NUCLEOTIDE SEQUENCE [LARGE SCALE GENOMIC DNA]</scope>
    <source>
        <strain evidence="1 2">F23</strain>
    </source>
</reference>
<evidence type="ECO:0000313" key="1">
    <source>
        <dbReference type="EMBL" id="OAV25414.1"/>
    </source>
</evidence>
<accession>A0A198WW47</accession>
<organism evidence="1 2">
    <name type="scientific">Moraxella catarrhalis</name>
    <name type="common">Branhamella catarrhalis</name>
    <dbReference type="NCBI Taxonomy" id="480"/>
    <lineage>
        <taxon>Bacteria</taxon>
        <taxon>Pseudomonadati</taxon>
        <taxon>Pseudomonadota</taxon>
        <taxon>Gammaproteobacteria</taxon>
        <taxon>Moraxellales</taxon>
        <taxon>Moraxellaceae</taxon>
        <taxon>Moraxella</taxon>
    </lineage>
</organism>
<gene>
    <name evidence="1" type="ORF">AO370_0884</name>
</gene>
<protein>
    <submittedName>
        <fullName evidence="1">Uncharacterized protein</fullName>
    </submittedName>
</protein>
<evidence type="ECO:0000313" key="2">
    <source>
        <dbReference type="Proteomes" id="UP000078295"/>
    </source>
</evidence>